<feature type="domain" description="HMG box" evidence="8">
    <location>
        <begin position="11"/>
        <end position="79"/>
    </location>
</feature>
<dbReference type="OrthoDB" id="2377365at2759"/>
<dbReference type="CDD" id="cd21989">
    <property type="entry name" value="HMG-box_HBP2"/>
    <property type="match status" value="1"/>
</dbReference>
<dbReference type="PANTHER" id="PTHR13059">
    <property type="entry name" value="HMG-BOX TRANSCRIPTION FACTOR BBX"/>
    <property type="match status" value="1"/>
</dbReference>
<dbReference type="RefSeq" id="XP_022320595.1">
    <property type="nucleotide sequence ID" value="XM_022464887.1"/>
</dbReference>
<evidence type="ECO:0000256" key="4">
    <source>
        <dbReference type="ARBA" id="ARBA00023163"/>
    </source>
</evidence>
<feature type="compositionally biased region" description="Basic and acidic residues" evidence="7">
    <location>
        <begin position="579"/>
        <end position="593"/>
    </location>
</feature>
<dbReference type="InterPro" id="IPR009071">
    <property type="entry name" value="HMG_box_dom"/>
</dbReference>
<evidence type="ECO:0000256" key="7">
    <source>
        <dbReference type="SAM" id="MobiDB-lite"/>
    </source>
</evidence>
<feature type="region of interest" description="Disordered" evidence="7">
    <location>
        <begin position="462"/>
        <end position="489"/>
    </location>
</feature>
<dbReference type="InterPro" id="IPR049523">
    <property type="entry name" value="BBX_HMG-box"/>
</dbReference>
<feature type="region of interest" description="Disordered" evidence="7">
    <location>
        <begin position="323"/>
        <end position="392"/>
    </location>
</feature>
<feature type="region of interest" description="Disordered" evidence="7">
    <location>
        <begin position="563"/>
        <end position="593"/>
    </location>
</feature>
<feature type="region of interest" description="Disordered" evidence="7">
    <location>
        <begin position="607"/>
        <end position="666"/>
    </location>
</feature>
<evidence type="ECO:0000256" key="2">
    <source>
        <dbReference type="ARBA" id="ARBA00023015"/>
    </source>
</evidence>
<dbReference type="SMART" id="SM00398">
    <property type="entry name" value="HMG"/>
    <property type="match status" value="1"/>
</dbReference>
<keyword evidence="3 6" id="KW-0238">DNA-binding</keyword>
<keyword evidence="9" id="KW-1185">Reference proteome</keyword>
<feature type="compositionally biased region" description="Low complexity" evidence="7">
    <location>
        <begin position="625"/>
        <end position="635"/>
    </location>
</feature>
<evidence type="ECO:0000259" key="8">
    <source>
        <dbReference type="PROSITE" id="PS50118"/>
    </source>
</evidence>
<dbReference type="GO" id="GO:0000977">
    <property type="term" value="F:RNA polymerase II transcription regulatory region sequence-specific DNA binding"/>
    <property type="evidence" value="ECO:0007669"/>
    <property type="project" value="TreeGrafter"/>
</dbReference>
<name>A0A8B8CYA3_CRAVI</name>
<evidence type="ECO:0000256" key="3">
    <source>
        <dbReference type="ARBA" id="ARBA00023125"/>
    </source>
</evidence>
<dbReference type="GO" id="GO:0005634">
    <property type="term" value="C:nucleus"/>
    <property type="evidence" value="ECO:0007669"/>
    <property type="project" value="UniProtKB-UniRule"/>
</dbReference>
<dbReference type="AlphaFoldDB" id="A0A8B8CYA3"/>
<reference evidence="10" key="1">
    <citation type="submission" date="2025-08" db="UniProtKB">
        <authorList>
            <consortium name="RefSeq"/>
        </authorList>
    </citation>
    <scope>IDENTIFICATION</scope>
    <source>
        <tissue evidence="10">Whole sample</tissue>
    </source>
</reference>
<evidence type="ECO:0000256" key="5">
    <source>
        <dbReference type="ARBA" id="ARBA00023242"/>
    </source>
</evidence>
<evidence type="ECO:0000256" key="6">
    <source>
        <dbReference type="PROSITE-ProRule" id="PRU00267"/>
    </source>
</evidence>
<dbReference type="Pfam" id="PF00505">
    <property type="entry name" value="HMG_box"/>
    <property type="match status" value="1"/>
</dbReference>
<feature type="compositionally biased region" description="Polar residues" evidence="7">
    <location>
        <begin position="727"/>
        <end position="747"/>
    </location>
</feature>
<dbReference type="PANTHER" id="PTHR13059:SF10">
    <property type="entry name" value="HMG BOX TRANSCRIPTION FACTOR BBX"/>
    <property type="match status" value="1"/>
</dbReference>
<dbReference type="Proteomes" id="UP000694844">
    <property type="component" value="Chromosome 3"/>
</dbReference>
<feature type="compositionally biased region" description="Polar residues" evidence="7">
    <location>
        <begin position="657"/>
        <end position="666"/>
    </location>
</feature>
<feature type="region of interest" description="Disordered" evidence="7">
    <location>
        <begin position="727"/>
        <end position="779"/>
    </location>
</feature>
<dbReference type="KEGG" id="cvn:111122873"/>
<feature type="compositionally biased region" description="Polar residues" evidence="7">
    <location>
        <begin position="769"/>
        <end position="779"/>
    </location>
</feature>
<keyword evidence="4" id="KW-0804">Transcription</keyword>
<feature type="compositionally biased region" description="Basic and acidic residues" evidence="7">
    <location>
        <begin position="637"/>
        <end position="656"/>
    </location>
</feature>
<sequence length="820" mass="91459">MEPSDPDKKEVRRPMNAFLIFCKRHRSMVREKNPNLDNRNVTRILGDLWANLKEEEKTQYTDLAKQYKDAFMKANPDYKWHNPEKGMHPAGLLPRSPIKEPLDFTRTDQAITPGKLADPSNMGGLSLLFMAGQQNAAKSGATNQSVVLPKEKVPSFDSGKISLSHGPDVSLVEQGLQSSEKEDRGTMVASGKMVMDSIIDQLYYSKSDASSDLDADETRKGAFTSLADKHKERSLLHDLSVSRDELERKLLLNQQMISGSGVDSAKSSLMGPRDVIPANHAFIKSQMLSWSGYKRKRCYSEGFKDTPEMNTIQPFVNPYYKKTDSSSDVVDDDGDGDFQPVRKSKRRNRGQRYQELINEGIIQPSKERQTSSKSPEEVGPGEQRAVHKDGELKEEEHIDLNQREHLRFDVLSVYPRQIRKRTQSESEKVRLEDSSRYKTGDFDLEAHIATLPACSLEKVAKPKKTTPKMRTMSESRTSSVSSDSSSATEIKLTIPPHLKVKAEDIPSEPVIGSRKRKARKHSITHLMPITAENKREVISTDEESLKPTTTEIKDLYKEMTHFTEVKKPTENEDCVNDNNKTENRKETKQLEDSRDVDLCVERAFSESKVPGVGSPSADNQDNCASSSSHSVVTSTEIKGRADGHVDNPSSDKEENSHSPTADSSFISEEVIEKTSSSLPEVVNHVNNNGPGVAVISTRESSQDGPVDFDNFIKHSGTENRVTENISSDNNVTKSKSEGSYLSENQVNEEQKNDSVVDKEHLRNSDSKASHGTQGLSQSHLGQACGNQVTEVISFHLEESRDERSQVTIQNNPLQAAVVNS</sequence>
<organism evidence="9 10">
    <name type="scientific">Crassostrea virginica</name>
    <name type="common">Eastern oyster</name>
    <dbReference type="NCBI Taxonomy" id="6565"/>
    <lineage>
        <taxon>Eukaryota</taxon>
        <taxon>Metazoa</taxon>
        <taxon>Spiralia</taxon>
        <taxon>Lophotrochozoa</taxon>
        <taxon>Mollusca</taxon>
        <taxon>Bivalvia</taxon>
        <taxon>Autobranchia</taxon>
        <taxon>Pteriomorphia</taxon>
        <taxon>Ostreida</taxon>
        <taxon>Ostreoidea</taxon>
        <taxon>Ostreidae</taxon>
        <taxon>Crassostrea</taxon>
    </lineage>
</organism>
<keyword evidence="2" id="KW-0805">Transcription regulation</keyword>
<evidence type="ECO:0000313" key="10">
    <source>
        <dbReference type="RefSeq" id="XP_022320595.1"/>
    </source>
</evidence>
<keyword evidence="1" id="KW-0597">Phosphoprotein</keyword>
<feature type="compositionally biased region" description="Basic and acidic residues" evidence="7">
    <location>
        <begin position="748"/>
        <end position="768"/>
    </location>
</feature>
<dbReference type="SUPFAM" id="SSF47095">
    <property type="entry name" value="HMG-box"/>
    <property type="match status" value="1"/>
</dbReference>
<evidence type="ECO:0000256" key="1">
    <source>
        <dbReference type="ARBA" id="ARBA00022553"/>
    </source>
</evidence>
<keyword evidence="5 6" id="KW-0539">Nucleus</keyword>
<evidence type="ECO:0000313" key="9">
    <source>
        <dbReference type="Proteomes" id="UP000694844"/>
    </source>
</evidence>
<feature type="DNA-binding region" description="HMG box" evidence="6">
    <location>
        <begin position="11"/>
        <end position="79"/>
    </location>
</feature>
<feature type="compositionally biased region" description="Low complexity" evidence="7">
    <location>
        <begin position="474"/>
        <end position="486"/>
    </location>
</feature>
<dbReference type="GO" id="GO:0000981">
    <property type="term" value="F:DNA-binding transcription factor activity, RNA polymerase II-specific"/>
    <property type="evidence" value="ECO:0007669"/>
    <property type="project" value="TreeGrafter"/>
</dbReference>
<protein>
    <submittedName>
        <fullName evidence="10">Uncharacterized protein LOC111122873</fullName>
    </submittedName>
</protein>
<dbReference type="PROSITE" id="PS50118">
    <property type="entry name" value="HMG_BOX_2"/>
    <property type="match status" value="1"/>
</dbReference>
<accession>A0A8B8CYA3</accession>
<gene>
    <name evidence="10" type="primary">LOC111122873</name>
</gene>
<dbReference type="InterPro" id="IPR052412">
    <property type="entry name" value="CC-Dev_Transcription_Reg"/>
</dbReference>
<dbReference type="GeneID" id="111122873"/>
<feature type="compositionally biased region" description="Basic and acidic residues" evidence="7">
    <location>
        <begin position="365"/>
        <end position="376"/>
    </location>
</feature>
<dbReference type="Gene3D" id="1.10.30.10">
    <property type="entry name" value="High mobility group box domain"/>
    <property type="match status" value="1"/>
</dbReference>
<dbReference type="InterPro" id="IPR036910">
    <property type="entry name" value="HMG_box_dom_sf"/>
</dbReference>
<proteinExistence type="predicted"/>